<evidence type="ECO:0000256" key="5">
    <source>
        <dbReference type="ARBA" id="ARBA00023157"/>
    </source>
</evidence>
<keyword evidence="5" id="KW-1015">Disulfide bond</keyword>
<proteinExistence type="inferred from homology"/>
<dbReference type="CDD" id="cd23992">
    <property type="entry name" value="PBP_GOBP"/>
    <property type="match status" value="2"/>
</dbReference>
<dbReference type="GO" id="GO:0007608">
    <property type="term" value="P:sensory perception of smell"/>
    <property type="evidence" value="ECO:0007669"/>
    <property type="project" value="TreeGrafter"/>
</dbReference>
<dbReference type="GO" id="GO:0005549">
    <property type="term" value="F:odorant binding"/>
    <property type="evidence" value="ECO:0007669"/>
    <property type="project" value="InterPro"/>
</dbReference>
<dbReference type="GO" id="GO:0005615">
    <property type="term" value="C:extracellular space"/>
    <property type="evidence" value="ECO:0007669"/>
    <property type="project" value="TreeGrafter"/>
</dbReference>
<evidence type="ECO:0000256" key="3">
    <source>
        <dbReference type="ARBA" id="ARBA00022525"/>
    </source>
</evidence>
<organism evidence="6 7">
    <name type="scientific">Anopheles arabiensis</name>
    <name type="common">Mosquito</name>
    <dbReference type="NCBI Taxonomy" id="7173"/>
    <lineage>
        <taxon>Eukaryota</taxon>
        <taxon>Metazoa</taxon>
        <taxon>Ecdysozoa</taxon>
        <taxon>Arthropoda</taxon>
        <taxon>Hexapoda</taxon>
        <taxon>Insecta</taxon>
        <taxon>Pterygota</taxon>
        <taxon>Neoptera</taxon>
        <taxon>Endopterygota</taxon>
        <taxon>Diptera</taxon>
        <taxon>Nematocera</taxon>
        <taxon>Culicoidea</taxon>
        <taxon>Culicidae</taxon>
        <taxon>Anophelinae</taxon>
        <taxon>Anopheles</taxon>
    </lineage>
</organism>
<dbReference type="Gene3D" id="1.10.238.20">
    <property type="entry name" value="Pheromone/general odorant binding protein domain"/>
    <property type="match status" value="2"/>
</dbReference>
<comment type="similarity">
    <text evidence="2">Belongs to the PBP/GOBP family.</text>
</comment>
<comment type="subcellular location">
    <subcellularLocation>
        <location evidence="1">Secreted</location>
    </subcellularLocation>
</comment>
<keyword evidence="3" id="KW-0964">Secreted</keyword>
<dbReference type="PANTHER" id="PTHR11857">
    <property type="entry name" value="ODORANT BINDING PROTEIN-RELATED"/>
    <property type="match status" value="1"/>
</dbReference>
<dbReference type="FunFam" id="1.10.238.20:FF:000003">
    <property type="entry name" value="AGAP010409-PA"/>
    <property type="match status" value="1"/>
</dbReference>
<dbReference type="InterPro" id="IPR036728">
    <property type="entry name" value="PBP_GOBP_sf"/>
</dbReference>
<dbReference type="SUPFAM" id="SSF47565">
    <property type="entry name" value="Insect pheromone/odorant-binding proteins"/>
    <property type="match status" value="2"/>
</dbReference>
<sequence>MERDRSSSYVAAALLLVCISLASAPRGTEANIFGGKLYQKAQQDCILFMGINPLRLDQYKKFVYPPDRDTMCLIRCIGISLDFWDDILGFDVDLAEQEFSPLVDATFKKYLAGNITLKLELLDPLDNCARAYYAFRTFRAQIRQFIGTGTTTMAPSVNFQPLTAVQILDIIVDCAREVNLPPSFLTSLTKGIITDCPEVQCLIRCAAVRTGLYTDKDGALLANLHRQLDPPGEDLASFSLRQGMCLQRNQLPPTADCCTRAFKQFFTCLRPDFEQFFIRNRETVMQHFLYQTDQPAEGQATPMVQNNVLDPFGGNMGMILSSY</sequence>
<reference evidence="6" key="1">
    <citation type="submission" date="2022-08" db="UniProtKB">
        <authorList>
            <consortium name="EnsemblMetazoa"/>
        </authorList>
    </citation>
    <scope>IDENTIFICATION</scope>
    <source>
        <strain evidence="6">Dongola</strain>
    </source>
</reference>
<dbReference type="EMBL" id="APCN01001986">
    <property type="status" value="NOT_ANNOTATED_CDS"/>
    <property type="molecule type" value="Genomic_DNA"/>
</dbReference>
<dbReference type="EnsemblMetazoa" id="AARA006749-RA">
    <property type="protein sequence ID" value="AARA006749-PA"/>
    <property type="gene ID" value="AARA006749"/>
</dbReference>
<evidence type="ECO:0000313" key="6">
    <source>
        <dbReference type="EnsemblMetazoa" id="AARA006749-PA"/>
    </source>
</evidence>
<protein>
    <submittedName>
        <fullName evidence="6">Uncharacterized protein</fullName>
    </submittedName>
</protein>
<dbReference type="Pfam" id="PF01395">
    <property type="entry name" value="PBP_GOBP"/>
    <property type="match status" value="2"/>
</dbReference>
<dbReference type="PANTHER" id="PTHR11857:SF46">
    <property type="entry name" value="GENERAL ODORANT-BINDING PROTEIN 99A-RELATED"/>
    <property type="match status" value="1"/>
</dbReference>
<evidence type="ECO:0000256" key="2">
    <source>
        <dbReference type="ARBA" id="ARBA00008098"/>
    </source>
</evidence>
<accession>A0A182HZM1</accession>
<name>A0A182HZM1_ANOAR</name>
<evidence type="ECO:0000313" key="7">
    <source>
        <dbReference type="Proteomes" id="UP000075840"/>
    </source>
</evidence>
<dbReference type="Proteomes" id="UP000075840">
    <property type="component" value="Unassembled WGS sequence"/>
</dbReference>
<dbReference type="AlphaFoldDB" id="A0A182HZM1"/>
<evidence type="ECO:0000256" key="4">
    <source>
        <dbReference type="ARBA" id="ARBA00022729"/>
    </source>
</evidence>
<dbReference type="VEuPathDB" id="VectorBase:AARA21_002865"/>
<dbReference type="InterPro" id="IPR006170">
    <property type="entry name" value="PBP/GOBP"/>
</dbReference>
<dbReference type="VEuPathDB" id="VectorBase:AARA006749"/>
<keyword evidence="4" id="KW-0732">Signal</keyword>
<keyword evidence="7" id="KW-1185">Reference proteome</keyword>
<evidence type="ECO:0000256" key="1">
    <source>
        <dbReference type="ARBA" id="ARBA00004613"/>
    </source>
</evidence>